<reference evidence="8 9" key="1">
    <citation type="submission" date="2023-05" db="EMBL/GenBank/DDBJ databases">
        <title>Streptantibioticus silvisoli sp. nov., acidotolerant actinomycetes 1 from pine litter.</title>
        <authorList>
            <person name="Swiecimska M."/>
            <person name="Golinska P."/>
            <person name="Sangal V."/>
            <person name="Wachnowicz B."/>
            <person name="Goodfellow M."/>
        </authorList>
    </citation>
    <scope>NUCLEOTIDE SEQUENCE [LARGE SCALE GENOMIC DNA]</scope>
    <source>
        <strain evidence="8 9">SL54</strain>
    </source>
</reference>
<dbReference type="InterPro" id="IPR013222">
    <property type="entry name" value="Glyco_hyd_98_carb-bd"/>
</dbReference>
<comment type="caution">
    <text evidence="8">The sequence shown here is derived from an EMBL/GenBank/DDBJ whole genome shotgun (WGS) entry which is preliminary data.</text>
</comment>
<dbReference type="Gene3D" id="1.10.10.1320">
    <property type="entry name" value="Anti-sigma factor, zinc-finger domain"/>
    <property type="match status" value="1"/>
</dbReference>
<name>A0ABT6VWK5_9ACTN</name>
<dbReference type="InterPro" id="IPR041916">
    <property type="entry name" value="Anti_sigma_zinc_sf"/>
</dbReference>
<dbReference type="InterPro" id="IPR013325">
    <property type="entry name" value="RNA_pol_sigma_r2"/>
</dbReference>
<dbReference type="SUPFAM" id="SSF49785">
    <property type="entry name" value="Galactose-binding domain-like"/>
    <property type="match status" value="1"/>
</dbReference>
<dbReference type="Gene3D" id="1.10.1740.10">
    <property type="match status" value="1"/>
</dbReference>
<dbReference type="Pfam" id="PF04542">
    <property type="entry name" value="Sigma70_r2"/>
    <property type="match status" value="1"/>
</dbReference>
<keyword evidence="3" id="KW-0731">Sigma factor</keyword>
<dbReference type="Gene3D" id="1.10.10.10">
    <property type="entry name" value="Winged helix-like DNA-binding domain superfamily/Winged helix DNA-binding domain"/>
    <property type="match status" value="1"/>
</dbReference>
<evidence type="ECO:0000259" key="7">
    <source>
        <dbReference type="SMART" id="SM00776"/>
    </source>
</evidence>
<dbReference type="RefSeq" id="WP_271324313.1">
    <property type="nucleotide sequence ID" value="NZ_JAAGKO020000004.1"/>
</dbReference>
<protein>
    <submittedName>
        <fullName evidence="8">Sigma-70 family RNA polymerase sigma factor</fullName>
    </submittedName>
</protein>
<dbReference type="Proteomes" id="UP001156398">
    <property type="component" value="Unassembled WGS sequence"/>
</dbReference>
<evidence type="ECO:0000313" key="9">
    <source>
        <dbReference type="Proteomes" id="UP001156398"/>
    </source>
</evidence>
<evidence type="ECO:0000256" key="1">
    <source>
        <dbReference type="ARBA" id="ARBA00010641"/>
    </source>
</evidence>
<feature type="region of interest" description="Disordered" evidence="6">
    <location>
        <begin position="340"/>
        <end position="386"/>
    </location>
</feature>
<keyword evidence="5" id="KW-0804">Transcription</keyword>
<organism evidence="8 9">
    <name type="scientific">Streptantibioticus silvisoli</name>
    <dbReference type="NCBI Taxonomy" id="2705255"/>
    <lineage>
        <taxon>Bacteria</taxon>
        <taxon>Bacillati</taxon>
        <taxon>Actinomycetota</taxon>
        <taxon>Actinomycetes</taxon>
        <taxon>Kitasatosporales</taxon>
        <taxon>Streptomycetaceae</taxon>
        <taxon>Streptantibioticus</taxon>
    </lineage>
</organism>
<dbReference type="PANTHER" id="PTHR43133">
    <property type="entry name" value="RNA POLYMERASE ECF-TYPE SIGMA FACTO"/>
    <property type="match status" value="1"/>
</dbReference>
<feature type="region of interest" description="Disordered" evidence="6">
    <location>
        <begin position="405"/>
        <end position="437"/>
    </location>
</feature>
<evidence type="ECO:0000313" key="8">
    <source>
        <dbReference type="EMBL" id="MDI5962117.1"/>
    </source>
</evidence>
<evidence type="ECO:0000256" key="6">
    <source>
        <dbReference type="SAM" id="MobiDB-lite"/>
    </source>
</evidence>
<dbReference type="NCBIfam" id="TIGR02937">
    <property type="entry name" value="sigma70-ECF"/>
    <property type="match status" value="1"/>
</dbReference>
<evidence type="ECO:0000256" key="3">
    <source>
        <dbReference type="ARBA" id="ARBA00023082"/>
    </source>
</evidence>
<dbReference type="PANTHER" id="PTHR43133:SF8">
    <property type="entry name" value="RNA POLYMERASE SIGMA FACTOR HI_1459-RELATED"/>
    <property type="match status" value="1"/>
</dbReference>
<dbReference type="InterPro" id="IPR036388">
    <property type="entry name" value="WH-like_DNA-bd_sf"/>
</dbReference>
<dbReference type="SUPFAM" id="SSF88659">
    <property type="entry name" value="Sigma3 and sigma4 domains of RNA polymerase sigma factors"/>
    <property type="match status" value="1"/>
</dbReference>
<evidence type="ECO:0000256" key="4">
    <source>
        <dbReference type="ARBA" id="ARBA00023125"/>
    </source>
</evidence>
<evidence type="ECO:0000256" key="2">
    <source>
        <dbReference type="ARBA" id="ARBA00023015"/>
    </source>
</evidence>
<proteinExistence type="inferred from homology"/>
<keyword evidence="4" id="KW-0238">DNA-binding</keyword>
<comment type="similarity">
    <text evidence="1">Belongs to the sigma-70 factor family. ECF subfamily.</text>
</comment>
<dbReference type="InterPro" id="IPR039425">
    <property type="entry name" value="RNA_pol_sigma-70-like"/>
</dbReference>
<dbReference type="Gene3D" id="2.60.120.1060">
    <property type="entry name" value="NPCBM/NEW2 domain"/>
    <property type="match status" value="1"/>
</dbReference>
<dbReference type="InterPro" id="IPR014284">
    <property type="entry name" value="RNA_pol_sigma-70_dom"/>
</dbReference>
<dbReference type="InterPro" id="IPR008979">
    <property type="entry name" value="Galactose-bd-like_sf"/>
</dbReference>
<gene>
    <name evidence="8" type="ORF">POF43_005175</name>
</gene>
<dbReference type="SMART" id="SM00776">
    <property type="entry name" value="NPCBM"/>
    <property type="match status" value="1"/>
</dbReference>
<dbReference type="Pfam" id="PF08305">
    <property type="entry name" value="NPCBM"/>
    <property type="match status" value="1"/>
</dbReference>
<dbReference type="SUPFAM" id="SSF88946">
    <property type="entry name" value="Sigma2 domain of RNA polymerase sigma factors"/>
    <property type="match status" value="1"/>
</dbReference>
<keyword evidence="2" id="KW-0805">Transcription regulation</keyword>
<evidence type="ECO:0000256" key="5">
    <source>
        <dbReference type="ARBA" id="ARBA00023163"/>
    </source>
</evidence>
<keyword evidence="9" id="KW-1185">Reference proteome</keyword>
<dbReference type="InterPro" id="IPR007627">
    <property type="entry name" value="RNA_pol_sigma70_r2"/>
</dbReference>
<sequence>MPDTELVARVRGGDEDAFGELYRRHAPAVRRYARTCCRDPHTAEDLTGEVFARTLQAVRGGRGPESAVRAYLLTTVRRVAADWAGTARRERLVEDFAVFAVSAAGAAMGGTTGGATTAGADVRAMREADRSLVVRAFRTLPERWQAVLWHTAVEQESPGQIAPLLGLTPNATAVLAHRAREGLRQAYLQAHVSRALTDARECGRFADRLGAHARGGLRLRADRELRKHLAGCARCRAAAADIADINATLGAVLPVSVIGWFAAAYAAKVAGAVGVAAGAGAVAAGAASTGAASGGAAGGAAASEGFGLPAKIGIAAGVVVAGAGVALAAALVSGSGSAPAALAHGPSQAASMPGKAVPPHAPPRAPRTPGRARPARPAPAAVPPSVRAAPVRAVPVARVPPVVRRTPRASPVPRPAPRPVPSAPVSGPPPVPGPPVSGPVPAGQVYEVDSLPYGATGGADGPVIRPSVLSWVWQRHGLSIGGTTYANGVTVGAPSTVTVDLNRDCRSYDAYAGMDRLALGAGSLRFLVYGDDTLLYASGPVTAGDAPVPVHADLAGHATMRLVVVSDLAGLVEPADWADARISCD</sequence>
<accession>A0ABT6VWK5</accession>
<dbReference type="EMBL" id="JAAGKO020000004">
    <property type="protein sequence ID" value="MDI5962117.1"/>
    <property type="molecule type" value="Genomic_DNA"/>
</dbReference>
<feature type="compositionally biased region" description="Pro residues" evidence="6">
    <location>
        <begin position="410"/>
        <end position="437"/>
    </location>
</feature>
<feature type="domain" description="Glycosyl hydrolase family 98 putative carbohydrate-binding module" evidence="7">
    <location>
        <begin position="441"/>
        <end position="584"/>
    </location>
</feature>
<dbReference type="InterPro" id="IPR013324">
    <property type="entry name" value="RNA_pol_sigma_r3/r4-like"/>
</dbReference>
<dbReference type="InterPro" id="IPR038637">
    <property type="entry name" value="NPCBM_sf"/>
</dbReference>